<reference evidence="1" key="1">
    <citation type="journal article" date="2023" name="Mol. Phylogenet. Evol.">
        <title>Genome-scale phylogeny and comparative genomics of the fungal order Sordariales.</title>
        <authorList>
            <person name="Hensen N."/>
            <person name="Bonometti L."/>
            <person name="Westerberg I."/>
            <person name="Brannstrom I.O."/>
            <person name="Guillou S."/>
            <person name="Cros-Aarteil S."/>
            <person name="Calhoun S."/>
            <person name="Haridas S."/>
            <person name="Kuo A."/>
            <person name="Mondo S."/>
            <person name="Pangilinan J."/>
            <person name="Riley R."/>
            <person name="LaButti K."/>
            <person name="Andreopoulos B."/>
            <person name="Lipzen A."/>
            <person name="Chen C."/>
            <person name="Yan M."/>
            <person name="Daum C."/>
            <person name="Ng V."/>
            <person name="Clum A."/>
            <person name="Steindorff A."/>
            <person name="Ohm R.A."/>
            <person name="Martin F."/>
            <person name="Silar P."/>
            <person name="Natvig D.O."/>
            <person name="Lalanne C."/>
            <person name="Gautier V."/>
            <person name="Ament-Velasquez S.L."/>
            <person name="Kruys A."/>
            <person name="Hutchinson M.I."/>
            <person name="Powell A.J."/>
            <person name="Barry K."/>
            <person name="Miller A.N."/>
            <person name="Grigoriev I.V."/>
            <person name="Debuchy R."/>
            <person name="Gladieux P."/>
            <person name="Hiltunen Thoren M."/>
            <person name="Johannesson H."/>
        </authorList>
    </citation>
    <scope>NUCLEOTIDE SEQUENCE</scope>
    <source>
        <strain evidence="1">CBS 359.72</strain>
    </source>
</reference>
<dbReference type="Proteomes" id="UP001303647">
    <property type="component" value="Unassembled WGS sequence"/>
</dbReference>
<dbReference type="AlphaFoldDB" id="A0AAN7D0C5"/>
<comment type="caution">
    <text evidence="1">The sequence shown here is derived from an EMBL/GenBank/DDBJ whole genome shotgun (WGS) entry which is preliminary data.</text>
</comment>
<protein>
    <submittedName>
        <fullName evidence="1">Uncharacterized protein</fullName>
    </submittedName>
</protein>
<dbReference type="EMBL" id="MU857612">
    <property type="protein sequence ID" value="KAK4250627.1"/>
    <property type="molecule type" value="Genomic_DNA"/>
</dbReference>
<evidence type="ECO:0000313" key="1">
    <source>
        <dbReference type="EMBL" id="KAK4250627.1"/>
    </source>
</evidence>
<evidence type="ECO:0000313" key="2">
    <source>
        <dbReference type="Proteomes" id="UP001303647"/>
    </source>
</evidence>
<gene>
    <name evidence="1" type="ORF">C7999DRAFT_28962</name>
</gene>
<proteinExistence type="predicted"/>
<reference evidence="1" key="2">
    <citation type="submission" date="2023-05" db="EMBL/GenBank/DDBJ databases">
        <authorList>
            <consortium name="Lawrence Berkeley National Laboratory"/>
            <person name="Steindorff A."/>
            <person name="Hensen N."/>
            <person name="Bonometti L."/>
            <person name="Westerberg I."/>
            <person name="Brannstrom I.O."/>
            <person name="Guillou S."/>
            <person name="Cros-Aarteil S."/>
            <person name="Calhoun S."/>
            <person name="Haridas S."/>
            <person name="Kuo A."/>
            <person name="Mondo S."/>
            <person name="Pangilinan J."/>
            <person name="Riley R."/>
            <person name="Labutti K."/>
            <person name="Andreopoulos B."/>
            <person name="Lipzen A."/>
            <person name="Chen C."/>
            <person name="Yanf M."/>
            <person name="Daum C."/>
            <person name="Ng V."/>
            <person name="Clum A."/>
            <person name="Ohm R."/>
            <person name="Martin F."/>
            <person name="Silar P."/>
            <person name="Natvig D."/>
            <person name="Lalanne C."/>
            <person name="Gautier V."/>
            <person name="Ament-Velasquez S.L."/>
            <person name="Kruys A."/>
            <person name="Hutchinson M.I."/>
            <person name="Powell A.J."/>
            <person name="Barry K."/>
            <person name="Miller A.N."/>
            <person name="Grigoriev I.V."/>
            <person name="Debuchy R."/>
            <person name="Gladieux P."/>
            <person name="Thoren M.H."/>
            <person name="Johannesson H."/>
        </authorList>
    </citation>
    <scope>NUCLEOTIDE SEQUENCE</scope>
    <source>
        <strain evidence="1">CBS 359.72</strain>
    </source>
</reference>
<organism evidence="1 2">
    <name type="scientific">Corynascus novoguineensis</name>
    <dbReference type="NCBI Taxonomy" id="1126955"/>
    <lineage>
        <taxon>Eukaryota</taxon>
        <taxon>Fungi</taxon>
        <taxon>Dikarya</taxon>
        <taxon>Ascomycota</taxon>
        <taxon>Pezizomycotina</taxon>
        <taxon>Sordariomycetes</taxon>
        <taxon>Sordariomycetidae</taxon>
        <taxon>Sordariales</taxon>
        <taxon>Chaetomiaceae</taxon>
        <taxon>Corynascus</taxon>
    </lineage>
</organism>
<sequence length="202" mass="23192">MVEFARLVVERFRGRWTKMTAKQTTEDTFQAPPTVALLLAHRDERMGKPAQTKGRTPTASLYRMYEYLVVGYTIGLRTEIEFFFNQPTWAVSAIPDPADTDPERYAILAVLPFYLVTAFNRLIKRGLPRGSPAIITGPAMEEELRRRTIILEEEPSWVAKVPALQQTLIIPDRFNQEPREDARSRRFLDMNIVAGDPHVLFV</sequence>
<name>A0AAN7D0C5_9PEZI</name>
<keyword evidence="2" id="KW-1185">Reference proteome</keyword>
<accession>A0AAN7D0C5</accession>